<dbReference type="SMART" id="SM00308">
    <property type="entry name" value="LH2"/>
    <property type="match status" value="1"/>
</dbReference>
<dbReference type="PROSITE" id="PS50095">
    <property type="entry name" value="PLAT"/>
    <property type="match status" value="1"/>
</dbReference>
<sequence length="2154" mass="251260">MSLVFLTEQLFDKSKPLDPPPWVFPYKPNMIPFMNSPIYNPFNAYWIRGFITVFDHNPIGPKDWPIRPKFGDKYSYYGWSSCLYYTFEDGRAFCSISQKKDNIWHLDVKNFGAAHLNREECLTDIDERIYYTDKYLCDLVPARNAYRIISVIDKWFTVDLDPSNPEAIMIPGDPLPVGKKFKMRMFLTNSLRWSNFNFDIVDDSAVRHISWRYTQNLTLPAFLTYSTTYLLHFRHCTFTFTFSGCSTNQETEPVYHQHQEIVIRAEGHVHPSVKGCPTMQTVSHYWYAEPAVRFFNEDGTYDWKKPARNRDPSALNYNYQEGPEESGGVKRIKWDHFILEYHKFQGFQYNGSIVVVHDFELKGHPRSHVSLQTGLSYITRDLCFFKFRYLPEIIKPVSEYISKKCEDESELQLKITRPFYFREPFVISWWCLDPEDPDDPCTKVQTTKSEFNKFNEYEDFSYKLPLACHDYTWVMKVDYLERPIESFDRTNQYQIFIERKGKEKEDDIIVPDITMKTLTVSHKTETVNPDEPNYFYIVTNPHEPDIWDWTLYKILQRLKTGATKKQKITKQWRQPRTSTFVCIIEPNVLEQDKEYLLISQSKLGRASYSFTANSPPKPGSCSIQPESGVVGSVFHVQCKDFTDNHSPLSFTVVESGGLDEMPWLQYFTFESGVTVENDVRLFNEDVSALIFDDEGMHTRIPLKVKLTGSQPLPDINIFLTIQLPVMAVNEKLVAVEEMAKYTRYFDHQKIRFEEEQKVFFIEALSNTVDHNAPPAVLDRSMIEVKYYDQKQMTEVFTSIASTIMQHPDTVIVNDTIREDVHEAHRKRASQGSFHALQAMEKIGEARIKKQYFQLQPTFNSTHKGVTMLVQVNNGSTFNSEFTPDRIKEHTLTLPQETVEKYKDAIISTVMIISTKQVFWWLPNWSGILSVSVKHRRIGEENANWTKMEGPFNIYLKLRNFETNYGTVNGHTRTLPICPTPLRYERVLKVYQLKAPIGDGVVYLSFPKSSFGHLKVLISDTSRPTYEEVSSTGVLNNDYMAHDFKNLDKKWTSDIYVGVLPVNYTITPVNFKYKIVQCKTFQNENFEATGCQYKEFIDTDQEEPRIRCQCDHLSWFSSDIITPPQKIVLSEDIYLFSTITDNFYVALLTGLLLLLLVILLLWGRGKDRQDSKARFVTVLRDNWCDETNPYILAVFTGERWGSGTTSRVAIRLFGEKGHSRVHILSHHRRRVLKMGLDDWFLIKTKNPLGPVHTIQLWHNHSGFAPEWYCRKVLVYDVKTEEIYNFIVEAWFTFDHRVSLSDARMHEIPLMKPEEEASKWQYYISGWIFSGMRDKHVWASIFTRHPRSLYTRCQRAVIAVGLIITTMLTSMMFFDFSAGPSDLPVFSISLSDVVVGIQSAIVAMILQLSIVICFEMSKKQKIKEMKEREKERLEKENQGKDQGKDQKKEDFAEGKVIKSFAPKPIPYEAVTLNATNETKSTTVTIFFLVLAWVLAITSITLCSFFIILYGLKFGSKKSLVWIISFMSGIVTDSILFQPLKMIFFAVIVSLIFRKSNVDTFVMEVKYEEVEQEEMKWRDCLKRMMELRLGSPYHPVRTDRIKKTRTIYGSRRIRYLIYYAIISALLLIMIFLFLYGFEVKDSYYGTRQLDFYFRNGSDQLRTKENMYELIHHDVIPALHRVYWYNQITPLPLEANEKNLDVGPFDPRLTSKARGYMQDCTNKLVGVPRLRQLRLKDHNVQIPRVFVVYFDHAYGKYFAFREDTASYLPGWIIPDKSNGNISQMWHYRSALATESSTVQGRSGWIYGGGGYVARLSWNRGDSWRALQLLEMENWADKRTRAIVMEINLYNNNIKRFTEMRFIIEALPNGVYMSRYQLRATSFFFKKKPEAQLIIALTVIMTFVLLTLGFFVIVQISRDGFFVFFSELRGFLDVIVFGLGLSTVGHFFNRALQFSLFLEEMDDAPHDAYTSLYGPFALDADAHIVFGLFTLAVAIHAMLTVYQGVGFKKFYFVFSNIAGLLVTLIVLNVTLTYIIHYTTSTDDREPMENTFLHSTFRDYQITEKGQDANTRIIYVIVLPIVMILIKFNAACIIFFHLWYTEETMAKTYFKSRRSEKEEGGRRKKDVSRVKGRFWIRQKPFRDVFKLRIHNMRTPFVILN</sequence>
<evidence type="ECO:0000256" key="2">
    <source>
        <dbReference type="ARBA" id="ARBA00007200"/>
    </source>
</evidence>
<organism evidence="10 11">
    <name type="scientific">Apolygus lucorum</name>
    <name type="common">Small green plant bug</name>
    <name type="synonym">Lygocoris lucorum</name>
    <dbReference type="NCBI Taxonomy" id="248454"/>
    <lineage>
        <taxon>Eukaryota</taxon>
        <taxon>Metazoa</taxon>
        <taxon>Ecdysozoa</taxon>
        <taxon>Arthropoda</taxon>
        <taxon>Hexapoda</taxon>
        <taxon>Insecta</taxon>
        <taxon>Pterygota</taxon>
        <taxon>Neoptera</taxon>
        <taxon>Paraneoptera</taxon>
        <taxon>Hemiptera</taxon>
        <taxon>Heteroptera</taxon>
        <taxon>Panheteroptera</taxon>
        <taxon>Cimicomorpha</taxon>
        <taxon>Miridae</taxon>
        <taxon>Mirini</taxon>
        <taxon>Apolygus</taxon>
    </lineage>
</organism>
<evidence type="ECO:0000256" key="3">
    <source>
        <dbReference type="ARBA" id="ARBA00022692"/>
    </source>
</evidence>
<comment type="caution">
    <text evidence="10">The sequence shown here is derived from an EMBL/GenBank/DDBJ whole genome shotgun (WGS) entry which is preliminary data.</text>
</comment>
<proteinExistence type="inferred from homology"/>
<dbReference type="SUPFAM" id="SSF49723">
    <property type="entry name" value="Lipase/lipooxygenase domain (PLAT/LH2 domain)"/>
    <property type="match status" value="1"/>
</dbReference>
<gene>
    <name evidence="10" type="ORF">GE061_014122</name>
</gene>
<name>A0A8S9XQZ1_APOLU</name>
<dbReference type="InterPro" id="IPR046791">
    <property type="entry name" value="Polycystin_dom"/>
</dbReference>
<feature type="domain" description="PLAT" evidence="9">
    <location>
        <begin position="1187"/>
        <end position="1304"/>
    </location>
</feature>
<feature type="transmembrane region" description="Helical" evidence="8">
    <location>
        <begin position="1888"/>
        <end position="1911"/>
    </location>
</feature>
<feature type="transmembrane region" description="Helical" evidence="8">
    <location>
        <begin position="1977"/>
        <end position="1994"/>
    </location>
</feature>
<protein>
    <recommendedName>
        <fullName evidence="9">PLAT domain-containing protein</fullName>
    </recommendedName>
</protein>
<evidence type="ECO:0000256" key="4">
    <source>
        <dbReference type="ARBA" id="ARBA00022989"/>
    </source>
</evidence>
<feature type="transmembrane region" description="Helical" evidence="8">
    <location>
        <begin position="1354"/>
        <end position="1372"/>
    </location>
</feature>
<dbReference type="GO" id="GO:0016020">
    <property type="term" value="C:membrane"/>
    <property type="evidence" value="ECO:0007669"/>
    <property type="project" value="UniProtKB-SubCell"/>
</dbReference>
<dbReference type="InterPro" id="IPR002859">
    <property type="entry name" value="PKD/REJ-like"/>
</dbReference>
<dbReference type="InterPro" id="IPR036392">
    <property type="entry name" value="PLAT/LH2_dom_sf"/>
</dbReference>
<comment type="subcellular location">
    <subcellularLocation>
        <location evidence="1">Membrane</location>
        <topology evidence="1">Multi-pass membrane protein</topology>
    </subcellularLocation>
</comment>
<reference evidence="10" key="1">
    <citation type="journal article" date="2021" name="Mol. Ecol. Resour.">
        <title>Apolygus lucorum genome provides insights into omnivorousness and mesophyll feeding.</title>
        <authorList>
            <person name="Liu Y."/>
            <person name="Liu H."/>
            <person name="Wang H."/>
            <person name="Huang T."/>
            <person name="Liu B."/>
            <person name="Yang B."/>
            <person name="Yin L."/>
            <person name="Li B."/>
            <person name="Zhang Y."/>
            <person name="Zhang S."/>
            <person name="Jiang F."/>
            <person name="Zhang X."/>
            <person name="Ren Y."/>
            <person name="Wang B."/>
            <person name="Wang S."/>
            <person name="Lu Y."/>
            <person name="Wu K."/>
            <person name="Fan W."/>
            <person name="Wang G."/>
        </authorList>
    </citation>
    <scope>NUCLEOTIDE SEQUENCE</scope>
    <source>
        <strain evidence="10">12Hb</strain>
    </source>
</reference>
<dbReference type="EMBL" id="WIXP02000005">
    <property type="protein sequence ID" value="KAF6211009.1"/>
    <property type="molecule type" value="Genomic_DNA"/>
</dbReference>
<evidence type="ECO:0000313" key="11">
    <source>
        <dbReference type="Proteomes" id="UP000466442"/>
    </source>
</evidence>
<dbReference type="OrthoDB" id="6623253at2759"/>
<dbReference type="InterPro" id="IPR001024">
    <property type="entry name" value="PLAT/LH2_dom"/>
</dbReference>
<feature type="region of interest" description="Disordered" evidence="7">
    <location>
        <begin position="1423"/>
        <end position="1446"/>
    </location>
</feature>
<comment type="caution">
    <text evidence="6">Lacks conserved residue(s) required for the propagation of feature annotation.</text>
</comment>
<evidence type="ECO:0000256" key="6">
    <source>
        <dbReference type="PROSITE-ProRule" id="PRU00152"/>
    </source>
</evidence>
<evidence type="ECO:0000256" key="1">
    <source>
        <dbReference type="ARBA" id="ARBA00004141"/>
    </source>
</evidence>
<feature type="transmembrane region" description="Helical" evidence="8">
    <location>
        <begin position="1612"/>
        <end position="1634"/>
    </location>
</feature>
<dbReference type="Gene3D" id="2.60.60.20">
    <property type="entry name" value="PLAT/LH2 domain"/>
    <property type="match status" value="1"/>
</dbReference>
<feature type="transmembrane region" description="Helical" evidence="8">
    <location>
        <begin position="1923"/>
        <end position="1943"/>
    </location>
</feature>
<dbReference type="PANTHER" id="PTHR10877:SF150">
    <property type="entry name" value="REJ DOMAIN-CONTAINING PROTEIN"/>
    <property type="match status" value="1"/>
</dbReference>
<accession>A0A8S9XQZ1</accession>
<feature type="transmembrane region" description="Helical" evidence="8">
    <location>
        <begin position="1517"/>
        <end position="1550"/>
    </location>
</feature>
<dbReference type="Pfam" id="PF01477">
    <property type="entry name" value="PLAT"/>
    <property type="match status" value="1"/>
</dbReference>
<dbReference type="InterPro" id="IPR051223">
    <property type="entry name" value="Polycystin"/>
</dbReference>
<evidence type="ECO:0000256" key="7">
    <source>
        <dbReference type="SAM" id="MobiDB-lite"/>
    </source>
</evidence>
<dbReference type="GO" id="GO:0050982">
    <property type="term" value="P:detection of mechanical stimulus"/>
    <property type="evidence" value="ECO:0007669"/>
    <property type="project" value="TreeGrafter"/>
</dbReference>
<feature type="transmembrane region" description="Helical" evidence="8">
    <location>
        <begin position="1392"/>
        <end position="1414"/>
    </location>
</feature>
<dbReference type="Pfam" id="PF20519">
    <property type="entry name" value="Polycystin_dom"/>
    <property type="match status" value="1"/>
</dbReference>
<feature type="transmembrane region" description="Helical" evidence="8">
    <location>
        <begin position="1483"/>
        <end position="1505"/>
    </location>
</feature>
<keyword evidence="5 8" id="KW-0472">Membrane</keyword>
<evidence type="ECO:0000313" key="10">
    <source>
        <dbReference type="EMBL" id="KAF6211009.1"/>
    </source>
</evidence>
<keyword evidence="3 8" id="KW-0812">Transmembrane</keyword>
<dbReference type="Proteomes" id="UP000466442">
    <property type="component" value="Linkage Group LG5"/>
</dbReference>
<feature type="transmembrane region" description="Helical" evidence="8">
    <location>
        <begin position="2067"/>
        <end position="2094"/>
    </location>
</feature>
<dbReference type="GO" id="GO:0005262">
    <property type="term" value="F:calcium channel activity"/>
    <property type="evidence" value="ECO:0007669"/>
    <property type="project" value="TreeGrafter"/>
</dbReference>
<evidence type="ECO:0000256" key="5">
    <source>
        <dbReference type="ARBA" id="ARBA00023136"/>
    </source>
</evidence>
<dbReference type="Pfam" id="PF02010">
    <property type="entry name" value="REJ"/>
    <property type="match status" value="1"/>
</dbReference>
<keyword evidence="11" id="KW-1185">Reference proteome</keyword>
<evidence type="ECO:0000256" key="8">
    <source>
        <dbReference type="SAM" id="Phobius"/>
    </source>
</evidence>
<keyword evidence="4 8" id="KW-1133">Transmembrane helix</keyword>
<feature type="transmembrane region" description="Helical" evidence="8">
    <location>
        <begin position="1142"/>
        <end position="1161"/>
    </location>
</feature>
<comment type="similarity">
    <text evidence="2">Belongs to the polycystin family.</text>
</comment>
<feature type="transmembrane region" description="Helical" evidence="8">
    <location>
        <begin position="2006"/>
        <end position="2030"/>
    </location>
</feature>
<evidence type="ECO:0000259" key="9">
    <source>
        <dbReference type="PROSITE" id="PS50095"/>
    </source>
</evidence>
<dbReference type="PANTHER" id="PTHR10877">
    <property type="entry name" value="POLYCYSTIN FAMILY MEMBER"/>
    <property type="match status" value="1"/>
</dbReference>